<keyword evidence="4" id="KW-1185">Reference proteome</keyword>
<gene>
    <name evidence="3" type="ORF">CAMP_LOCUS8991</name>
</gene>
<proteinExistence type="predicted"/>
<comment type="caution">
    <text evidence="3">The sequence shown here is derived from an EMBL/GenBank/DDBJ whole genome shotgun (WGS) entry which is preliminary data.</text>
</comment>
<dbReference type="Proteomes" id="UP001152747">
    <property type="component" value="Unassembled WGS sequence"/>
</dbReference>
<dbReference type="PANTHER" id="PTHR45976">
    <property type="entry name" value="ARMADILLO SEGMENT POLARITY PROTEIN"/>
    <property type="match status" value="1"/>
</dbReference>
<dbReference type="SUPFAM" id="SSF48371">
    <property type="entry name" value="ARM repeat"/>
    <property type="match status" value="1"/>
</dbReference>
<dbReference type="Gene3D" id="1.25.10.10">
    <property type="entry name" value="Leucine-rich Repeat Variant"/>
    <property type="match status" value="1"/>
</dbReference>
<name>A0A9P1IJ18_9PELO</name>
<dbReference type="AlphaFoldDB" id="A0A9P1IJ18"/>
<evidence type="ECO:0000256" key="1">
    <source>
        <dbReference type="SAM" id="Coils"/>
    </source>
</evidence>
<accession>A0A9P1IJ18</accession>
<evidence type="ECO:0000313" key="4">
    <source>
        <dbReference type="Proteomes" id="UP001152747"/>
    </source>
</evidence>
<sequence>MEIDCAIGADEVLQPNTPSNMLSSSSSFDPCQPSTSGFRPTTPSSVQSTPRMMTSSSTASTPVVIKYDGNGDIIGGGIGGERGMGMGEQTPTRYGPSTPMRPMNYPSTPQRVSSRMSNHGSPFRPQSQNVSGPVANERVHQLRESALAKQNYMQQWIGQGYQNAQSPLQHRPPSMIGSTMSTMSHMSEMSRFSIGGMSTLSVNTEIANYSWPQNPHQAPHILSKVGSGENQDPMKMRRRMTLNEIVYSLKSNDSMKQMLALRELIPVAEQNQLEMSVQKPDLKTLIYSLFEILIPREQEDEKVVEATLYVLYHAVLYPSKTRICLKIFETLNLEIMGRKVKERMEMGGFSTNDFNFKHPIGIFYIIMFRASQIESRYVAKAWMLLTHLFCNTFFKRRFFAARYARPEDHNIRAEVIRFAVESLKKDLKSKPKGFAVSVIRNLSAANPDIMGMAMQLDVVNIFLTIMKEETIHEDLLWSTTQALSAFFAVSINGEHFIRLGGAQVICGLLSHGSSRLLHELLGCMARIADLPAIKEQNMSEPIHNVVQLLGSFDPTIVERSTAILMNIGLHNKANKAILVQCGVTNHVFAVLRMSDQYLQLASTPEHSEAIRIQIGSIYEHCLRVLNNVTLMSQQDNRETAVEACKMISSNVDSAATFLNFICIGKRYCRKLAITVLKRVIETIPVYAERFIDLYATTNEQLPMLLLKRIWESLKQWRTLNKELMQNLSNEEAEEKRKDHEDIVRRSSGLLTTLCLESNRKFVEDVKKAMLTAGANPFLFLSHEISDPMLFDWLSFIWKVSNTEDSLKQKLLINLMQQANIVQSPFLGELHERRPNPQIRQLIMNLMQLAEQQHRNI</sequence>
<dbReference type="InterPro" id="IPR011989">
    <property type="entry name" value="ARM-like"/>
</dbReference>
<dbReference type="OrthoDB" id="5808707at2759"/>
<evidence type="ECO:0000313" key="3">
    <source>
        <dbReference type="EMBL" id="CAI5446354.1"/>
    </source>
</evidence>
<dbReference type="GO" id="GO:0007155">
    <property type="term" value="P:cell adhesion"/>
    <property type="evidence" value="ECO:0007669"/>
    <property type="project" value="InterPro"/>
</dbReference>
<feature type="region of interest" description="Disordered" evidence="2">
    <location>
        <begin position="9"/>
        <end position="59"/>
    </location>
</feature>
<reference evidence="3" key="1">
    <citation type="submission" date="2022-11" db="EMBL/GenBank/DDBJ databases">
        <authorList>
            <person name="Kikuchi T."/>
        </authorList>
    </citation>
    <scope>NUCLEOTIDE SEQUENCE</scope>
    <source>
        <strain evidence="3">PS1010</strain>
    </source>
</reference>
<feature type="compositionally biased region" description="Polar residues" evidence="2">
    <location>
        <begin position="108"/>
        <end position="131"/>
    </location>
</feature>
<dbReference type="EMBL" id="CANHGI010000003">
    <property type="protein sequence ID" value="CAI5446354.1"/>
    <property type="molecule type" value="Genomic_DNA"/>
</dbReference>
<keyword evidence="1" id="KW-0175">Coiled coil</keyword>
<dbReference type="InterPro" id="IPR016024">
    <property type="entry name" value="ARM-type_fold"/>
</dbReference>
<organism evidence="3 4">
    <name type="scientific">Caenorhabditis angaria</name>
    <dbReference type="NCBI Taxonomy" id="860376"/>
    <lineage>
        <taxon>Eukaryota</taxon>
        <taxon>Metazoa</taxon>
        <taxon>Ecdysozoa</taxon>
        <taxon>Nematoda</taxon>
        <taxon>Chromadorea</taxon>
        <taxon>Rhabditida</taxon>
        <taxon>Rhabditina</taxon>
        <taxon>Rhabditomorpha</taxon>
        <taxon>Rhabditoidea</taxon>
        <taxon>Rhabditidae</taxon>
        <taxon>Peloderinae</taxon>
        <taxon>Caenorhabditis</taxon>
    </lineage>
</organism>
<dbReference type="InterPro" id="IPR013284">
    <property type="entry name" value="Beta-catenin"/>
</dbReference>
<feature type="region of interest" description="Disordered" evidence="2">
    <location>
        <begin position="108"/>
        <end position="132"/>
    </location>
</feature>
<evidence type="ECO:0000256" key="2">
    <source>
        <dbReference type="SAM" id="MobiDB-lite"/>
    </source>
</evidence>
<feature type="compositionally biased region" description="Polar residues" evidence="2">
    <location>
        <begin position="14"/>
        <end position="59"/>
    </location>
</feature>
<protein>
    <submittedName>
        <fullName evidence="3">Uncharacterized protein</fullName>
    </submittedName>
</protein>
<feature type="coiled-coil region" evidence="1">
    <location>
        <begin position="713"/>
        <end position="740"/>
    </location>
</feature>
<dbReference type="GO" id="GO:0045296">
    <property type="term" value="F:cadherin binding"/>
    <property type="evidence" value="ECO:0007669"/>
    <property type="project" value="InterPro"/>
</dbReference>